<dbReference type="AlphaFoldDB" id="A0A7R8CJC4"/>
<dbReference type="EMBL" id="HG994593">
    <property type="protein sequence ID" value="CAF2840600.1"/>
    <property type="molecule type" value="Genomic_DNA"/>
</dbReference>
<dbReference type="Proteomes" id="UP000675881">
    <property type="component" value="Chromosome 14"/>
</dbReference>
<name>A0A7R8CJC4_LEPSM</name>
<protein>
    <submittedName>
        <fullName evidence="1">(salmon louse) hypothetical protein</fullName>
    </submittedName>
</protein>
<gene>
    <name evidence="1" type="ORF">LSAA_5110</name>
</gene>
<reference evidence="1" key="1">
    <citation type="submission" date="2021-02" db="EMBL/GenBank/DDBJ databases">
        <authorList>
            <person name="Bekaert M."/>
        </authorList>
    </citation>
    <scope>NUCLEOTIDE SEQUENCE</scope>
    <source>
        <strain evidence="1">IoA-00</strain>
    </source>
</reference>
<evidence type="ECO:0000313" key="2">
    <source>
        <dbReference type="Proteomes" id="UP000675881"/>
    </source>
</evidence>
<evidence type="ECO:0000313" key="1">
    <source>
        <dbReference type="EMBL" id="CAF2840600.1"/>
    </source>
</evidence>
<sequence>MSNISDIFEVYKSENEENHTKGNSKFVALQQENQFTELKAKKTYFQWKTVDKRVQKVEGEEVEVVEDDVQASNYDLTKKELTRTQAATQTSVKIIKLSIRMTFNLLTGSTIKSSYSPAACGCPEKIFQVSTCYDLENFELKYFATSHGKGPVNGLHGGLKCLVRRRILSRKVVVSNAIEFAQECKTSTAKVIVITPSKIAKKAHFSTAVLDEGL</sequence>
<accession>A0A7R8CJC4</accession>
<proteinExistence type="predicted"/>
<organism evidence="1 2">
    <name type="scientific">Lepeophtheirus salmonis</name>
    <name type="common">Salmon louse</name>
    <name type="synonym">Caligus salmonis</name>
    <dbReference type="NCBI Taxonomy" id="72036"/>
    <lineage>
        <taxon>Eukaryota</taxon>
        <taxon>Metazoa</taxon>
        <taxon>Ecdysozoa</taxon>
        <taxon>Arthropoda</taxon>
        <taxon>Crustacea</taxon>
        <taxon>Multicrustacea</taxon>
        <taxon>Hexanauplia</taxon>
        <taxon>Copepoda</taxon>
        <taxon>Siphonostomatoida</taxon>
        <taxon>Caligidae</taxon>
        <taxon>Lepeophtheirus</taxon>
    </lineage>
</organism>
<keyword evidence="2" id="KW-1185">Reference proteome</keyword>